<reference evidence="2" key="1">
    <citation type="submission" date="2012-11" db="EMBL/GenBank/DDBJ databases">
        <authorList>
            <person name="Lucero-Rivera Y.E."/>
            <person name="Tovar-Ramirez D."/>
        </authorList>
    </citation>
    <scope>NUCLEOTIDE SEQUENCE</scope>
    <source>
        <tissue evidence="2">Salivary gland</tissue>
    </source>
</reference>
<dbReference type="AlphaFoldDB" id="L7LXL3"/>
<feature type="chain" id="PRO_5003980700" description="Secreted peptide" evidence="1">
    <location>
        <begin position="19"/>
        <end position="84"/>
    </location>
</feature>
<organism evidence="2">
    <name type="scientific">Rhipicephalus pulchellus</name>
    <name type="common">Yellow backed tick</name>
    <name type="synonym">Dermacentor pulchellus</name>
    <dbReference type="NCBI Taxonomy" id="72859"/>
    <lineage>
        <taxon>Eukaryota</taxon>
        <taxon>Metazoa</taxon>
        <taxon>Ecdysozoa</taxon>
        <taxon>Arthropoda</taxon>
        <taxon>Chelicerata</taxon>
        <taxon>Arachnida</taxon>
        <taxon>Acari</taxon>
        <taxon>Parasitiformes</taxon>
        <taxon>Ixodida</taxon>
        <taxon>Ixodoidea</taxon>
        <taxon>Ixodidae</taxon>
        <taxon>Rhipicephalinae</taxon>
        <taxon>Rhipicephalus</taxon>
        <taxon>Rhipicephalus</taxon>
    </lineage>
</organism>
<evidence type="ECO:0000313" key="2">
    <source>
        <dbReference type="EMBL" id="JAA55638.1"/>
    </source>
</evidence>
<proteinExistence type="evidence at transcript level"/>
<evidence type="ECO:0000256" key="1">
    <source>
        <dbReference type="SAM" id="SignalP"/>
    </source>
</evidence>
<feature type="signal peptide" evidence="1">
    <location>
        <begin position="1"/>
        <end position="18"/>
    </location>
</feature>
<accession>L7LXL3</accession>
<protein>
    <recommendedName>
        <fullName evidence="3">Secreted peptide</fullName>
    </recommendedName>
</protein>
<name>L7LXL3_RHIPC</name>
<sequence>MPLLTCIIVCSLTVSVCSELLIRVLYFSWENVLTSQLPSWIAMQSNVNAMFSPKCVTAICMNATCRKCGASHETDSIHWFCNVC</sequence>
<keyword evidence="1" id="KW-0732">Signal</keyword>
<dbReference type="EMBL" id="GACK01009396">
    <property type="protein sequence ID" value="JAA55638.1"/>
    <property type="molecule type" value="mRNA"/>
</dbReference>
<evidence type="ECO:0008006" key="3">
    <source>
        <dbReference type="Google" id="ProtNLM"/>
    </source>
</evidence>
<reference evidence="2" key="2">
    <citation type="journal article" date="2015" name="J. Proteomics">
        <title>Sexual differences in the sialomes of the zebra tick, Rhipicephalus pulchellus.</title>
        <authorList>
            <person name="Tan A.W."/>
            <person name="Francischetti I.M."/>
            <person name="Slovak M."/>
            <person name="Kini R.M."/>
            <person name="Ribeiro J.M."/>
        </authorList>
    </citation>
    <scope>NUCLEOTIDE SEQUENCE</scope>
    <source>
        <tissue evidence="2">Salivary gland</tissue>
    </source>
</reference>